<dbReference type="InterPro" id="IPR036259">
    <property type="entry name" value="MFS_trans_sf"/>
</dbReference>
<evidence type="ECO:0000256" key="4">
    <source>
        <dbReference type="ARBA" id="ARBA00022989"/>
    </source>
</evidence>
<feature type="transmembrane region" description="Helical" evidence="6">
    <location>
        <begin position="415"/>
        <end position="436"/>
    </location>
</feature>
<dbReference type="Gene3D" id="1.20.1250.20">
    <property type="entry name" value="MFS general substrate transporter like domains"/>
    <property type="match status" value="2"/>
</dbReference>
<feature type="transmembrane region" description="Helical" evidence="6">
    <location>
        <begin position="219"/>
        <end position="241"/>
    </location>
</feature>
<keyword evidence="5 6" id="KW-0472">Membrane</keyword>
<feature type="transmembrane region" description="Helical" evidence="6">
    <location>
        <begin position="301"/>
        <end position="321"/>
    </location>
</feature>
<evidence type="ECO:0000256" key="6">
    <source>
        <dbReference type="SAM" id="Phobius"/>
    </source>
</evidence>
<dbReference type="PANTHER" id="PTHR43791">
    <property type="entry name" value="PERMEASE-RELATED"/>
    <property type="match status" value="1"/>
</dbReference>
<dbReference type="Proteomes" id="UP000799324">
    <property type="component" value="Unassembled WGS sequence"/>
</dbReference>
<dbReference type="InterPro" id="IPR020846">
    <property type="entry name" value="MFS_dom"/>
</dbReference>
<evidence type="ECO:0000256" key="2">
    <source>
        <dbReference type="ARBA" id="ARBA00022448"/>
    </source>
</evidence>
<dbReference type="InterPro" id="IPR011701">
    <property type="entry name" value="MFS"/>
</dbReference>
<dbReference type="Pfam" id="PF07690">
    <property type="entry name" value="MFS_1"/>
    <property type="match status" value="1"/>
</dbReference>
<proteinExistence type="predicted"/>
<reference evidence="8" key="1">
    <citation type="journal article" date="2020" name="Stud. Mycol.">
        <title>101 Dothideomycetes genomes: a test case for predicting lifestyles and emergence of pathogens.</title>
        <authorList>
            <person name="Haridas S."/>
            <person name="Albert R."/>
            <person name="Binder M."/>
            <person name="Bloem J."/>
            <person name="Labutti K."/>
            <person name="Salamov A."/>
            <person name="Andreopoulos B."/>
            <person name="Baker S."/>
            <person name="Barry K."/>
            <person name="Bills G."/>
            <person name="Bluhm B."/>
            <person name="Cannon C."/>
            <person name="Castanera R."/>
            <person name="Culley D."/>
            <person name="Daum C."/>
            <person name="Ezra D."/>
            <person name="Gonzalez J."/>
            <person name="Henrissat B."/>
            <person name="Kuo A."/>
            <person name="Liang C."/>
            <person name="Lipzen A."/>
            <person name="Lutzoni F."/>
            <person name="Magnuson J."/>
            <person name="Mondo S."/>
            <person name="Nolan M."/>
            <person name="Ohm R."/>
            <person name="Pangilinan J."/>
            <person name="Park H.-J."/>
            <person name="Ramirez L."/>
            <person name="Alfaro M."/>
            <person name="Sun H."/>
            <person name="Tritt A."/>
            <person name="Yoshinaga Y."/>
            <person name="Zwiers L.-H."/>
            <person name="Turgeon B."/>
            <person name="Goodwin S."/>
            <person name="Spatafora J."/>
            <person name="Crous P."/>
            <person name="Grigoriev I."/>
        </authorList>
    </citation>
    <scope>NUCLEOTIDE SEQUENCE</scope>
    <source>
        <strain evidence="8">CBS 122681</strain>
    </source>
</reference>
<keyword evidence="2" id="KW-0813">Transport</keyword>
<dbReference type="PANTHER" id="PTHR43791:SF20">
    <property type="entry name" value="TRANSPORTER, PUTATIVE (AFU_ORTHOLOGUE AFUA_3G14670)-RELATED"/>
    <property type="match status" value="1"/>
</dbReference>
<feature type="transmembrane region" description="Helical" evidence="6">
    <location>
        <begin position="155"/>
        <end position="173"/>
    </location>
</feature>
<dbReference type="EMBL" id="MU004433">
    <property type="protein sequence ID" value="KAF2651165.1"/>
    <property type="molecule type" value="Genomic_DNA"/>
</dbReference>
<dbReference type="GO" id="GO:0022857">
    <property type="term" value="F:transmembrane transporter activity"/>
    <property type="evidence" value="ECO:0007669"/>
    <property type="project" value="InterPro"/>
</dbReference>
<evidence type="ECO:0000259" key="7">
    <source>
        <dbReference type="PROSITE" id="PS50850"/>
    </source>
</evidence>
<feature type="transmembrane region" description="Helical" evidence="6">
    <location>
        <begin position="94"/>
        <end position="112"/>
    </location>
</feature>
<feature type="transmembrane region" description="Helical" evidence="6">
    <location>
        <begin position="185"/>
        <end position="207"/>
    </location>
</feature>
<dbReference type="GO" id="GO:0016020">
    <property type="term" value="C:membrane"/>
    <property type="evidence" value="ECO:0007669"/>
    <property type="project" value="UniProtKB-SubCell"/>
</dbReference>
<feature type="transmembrane region" description="Helical" evidence="6">
    <location>
        <begin position="124"/>
        <end position="143"/>
    </location>
</feature>
<sequence length="516" mass="57590">MTGSIANETIADEKQQQINQVEKVPGLPVVHDPYGFAQKPQEWHDEFKKKLVRKVDLRLLPMLCLMFLMCYLDRSNLAQARLAGLEEDLDLKGNQFNTCTSILFVGYLLMQLPSNLILTRVKPALYLPLGMLIWGGISGAQAGVKNFGGMVACRFLLGFAEAPYFPGAVYLMSTWYTREEIAKRFAAFYAGPALANMFGGLIAAGVLNGLDGHAGLRAWRWLYIIESVMTAGIAILAMFILPNFPATTKWLSEEERAYAIWRLAQDIGEDEEGTQEPSMMASVWLAVSDYRTWMFVAMQHCVLLAQTVTFFFPSIVGTLGYDNITTLLLTCPVWVATFIVTMLNAFSASRRKERALHIIIPMCVTIAGNIMIINIHQRGPRFFAMFLMAMGAQCCFMVVLTWISNTFPRPLAKRSATIAIVNLIGNASNIYGSYLYPASDSPMYKTAGATVAGLGGLCILIVIALRFDLMRENKKIAQMGTHPDLDAIPDPDHPAKNFQGDKQRIALYKRNFRYIY</sequence>
<gene>
    <name evidence="8" type="ORF">K491DRAFT_720106</name>
</gene>
<evidence type="ECO:0000313" key="9">
    <source>
        <dbReference type="Proteomes" id="UP000799324"/>
    </source>
</evidence>
<name>A0A6A6STT6_9PLEO</name>
<dbReference type="FunFam" id="1.20.1250.20:FF:000057">
    <property type="entry name" value="MFS general substrate transporter"/>
    <property type="match status" value="1"/>
</dbReference>
<evidence type="ECO:0000313" key="8">
    <source>
        <dbReference type="EMBL" id="KAF2651165.1"/>
    </source>
</evidence>
<keyword evidence="4 6" id="KW-1133">Transmembrane helix</keyword>
<feature type="domain" description="Major facilitator superfamily (MFS) profile" evidence="7">
    <location>
        <begin position="59"/>
        <end position="474"/>
    </location>
</feature>
<dbReference type="PROSITE" id="PS50850">
    <property type="entry name" value="MFS"/>
    <property type="match status" value="1"/>
</dbReference>
<evidence type="ECO:0000256" key="1">
    <source>
        <dbReference type="ARBA" id="ARBA00004141"/>
    </source>
</evidence>
<dbReference type="AlphaFoldDB" id="A0A6A6STT6"/>
<dbReference type="OrthoDB" id="3754042at2759"/>
<feature type="transmembrane region" description="Helical" evidence="6">
    <location>
        <begin position="448"/>
        <end position="469"/>
    </location>
</feature>
<comment type="subcellular location">
    <subcellularLocation>
        <location evidence="1">Membrane</location>
        <topology evidence="1">Multi-pass membrane protein</topology>
    </subcellularLocation>
</comment>
<feature type="transmembrane region" description="Helical" evidence="6">
    <location>
        <begin position="382"/>
        <end position="403"/>
    </location>
</feature>
<dbReference type="FunFam" id="1.20.1250.20:FF:000013">
    <property type="entry name" value="MFS general substrate transporter"/>
    <property type="match status" value="1"/>
</dbReference>
<keyword evidence="9" id="KW-1185">Reference proteome</keyword>
<dbReference type="SUPFAM" id="SSF103473">
    <property type="entry name" value="MFS general substrate transporter"/>
    <property type="match status" value="1"/>
</dbReference>
<feature type="transmembrane region" description="Helical" evidence="6">
    <location>
        <begin position="327"/>
        <end position="346"/>
    </location>
</feature>
<keyword evidence="3 6" id="KW-0812">Transmembrane</keyword>
<accession>A0A6A6STT6</accession>
<evidence type="ECO:0000256" key="5">
    <source>
        <dbReference type="ARBA" id="ARBA00023136"/>
    </source>
</evidence>
<feature type="transmembrane region" description="Helical" evidence="6">
    <location>
        <begin position="358"/>
        <end position="376"/>
    </location>
</feature>
<feature type="transmembrane region" description="Helical" evidence="6">
    <location>
        <begin position="57"/>
        <end position="74"/>
    </location>
</feature>
<evidence type="ECO:0000256" key="3">
    <source>
        <dbReference type="ARBA" id="ARBA00022692"/>
    </source>
</evidence>
<organism evidence="8 9">
    <name type="scientific">Lophiostoma macrostomum CBS 122681</name>
    <dbReference type="NCBI Taxonomy" id="1314788"/>
    <lineage>
        <taxon>Eukaryota</taxon>
        <taxon>Fungi</taxon>
        <taxon>Dikarya</taxon>
        <taxon>Ascomycota</taxon>
        <taxon>Pezizomycotina</taxon>
        <taxon>Dothideomycetes</taxon>
        <taxon>Pleosporomycetidae</taxon>
        <taxon>Pleosporales</taxon>
        <taxon>Lophiostomataceae</taxon>
        <taxon>Lophiostoma</taxon>
    </lineage>
</organism>
<protein>
    <submittedName>
        <fullName evidence="8">MFS general substrate transporter</fullName>
    </submittedName>
</protein>